<dbReference type="HOGENOM" id="CLU_145900_0_0_3"/>
<accession>A0A0F6U733</accession>
<protein>
    <recommendedName>
        <fullName evidence="3">SnoaL-like domain-containing protein</fullName>
    </recommendedName>
</protein>
<gene>
    <name evidence="1" type="ORF">MYAER_3730</name>
</gene>
<reference evidence="1 2" key="1">
    <citation type="journal article" date="2015" name="Genome Announc.">
        <title>Complete Genome Sequence of Microcystis aeruginosa NIES-2549, a Bloom-Forming Cyanobacterium from Lake Kasumigaura, Japan.</title>
        <authorList>
            <person name="Yamaguchi H."/>
            <person name="Suzuki S."/>
            <person name="Tanabe Y."/>
            <person name="Osana Y."/>
            <person name="Shimura Y."/>
            <person name="Ishida K."/>
            <person name="Kawachi M."/>
        </authorList>
    </citation>
    <scope>NUCLEOTIDE SEQUENCE [LARGE SCALE GENOMIC DNA]</scope>
    <source>
        <strain evidence="1 2">NIES-2549</strain>
    </source>
</reference>
<dbReference type="AlphaFoldDB" id="A0A0F6U733"/>
<dbReference type="InterPro" id="IPR032710">
    <property type="entry name" value="NTF2-like_dom_sf"/>
</dbReference>
<dbReference type="SUPFAM" id="SSF54427">
    <property type="entry name" value="NTF2-like"/>
    <property type="match status" value="1"/>
</dbReference>
<dbReference type="EMBL" id="CP011304">
    <property type="protein sequence ID" value="AKE66062.1"/>
    <property type="molecule type" value="Genomic_DNA"/>
</dbReference>
<sequence>MSNLVPLTESEIRQLVNEFYAKLDAHALVEEYIDLFAFGEPDLILQFPGIKLTSWEQFKPWYEGTLNEFFDEVHAAEKIELTANDKQADIKAVVHWEASRWKPPAAHSQRIVASVDQSWVVIRSPKTQKAVFKQYIVHKLNYLNSSAQSK</sequence>
<evidence type="ECO:0000313" key="2">
    <source>
        <dbReference type="Proteomes" id="UP000034103"/>
    </source>
</evidence>
<evidence type="ECO:0000313" key="1">
    <source>
        <dbReference type="EMBL" id="AKE66062.1"/>
    </source>
</evidence>
<proteinExistence type="predicted"/>
<dbReference type="Proteomes" id="UP000034103">
    <property type="component" value="Chromosome"/>
</dbReference>
<organism evidence="1 2">
    <name type="scientific">Microcystis aeruginosa NIES-2549</name>
    <dbReference type="NCBI Taxonomy" id="1641812"/>
    <lineage>
        <taxon>Bacteria</taxon>
        <taxon>Bacillati</taxon>
        <taxon>Cyanobacteriota</taxon>
        <taxon>Cyanophyceae</taxon>
        <taxon>Oscillatoriophycideae</taxon>
        <taxon>Chroococcales</taxon>
        <taxon>Microcystaceae</taxon>
        <taxon>Microcystis</taxon>
    </lineage>
</organism>
<evidence type="ECO:0008006" key="3">
    <source>
        <dbReference type="Google" id="ProtNLM"/>
    </source>
</evidence>
<dbReference type="PATRIC" id="fig|1641812.3.peg.3859"/>
<name>A0A0F6U733_MICAE</name>